<organism evidence="11 12">
    <name type="scientific">Kingdonia uniflora</name>
    <dbReference type="NCBI Taxonomy" id="39325"/>
    <lineage>
        <taxon>Eukaryota</taxon>
        <taxon>Viridiplantae</taxon>
        <taxon>Streptophyta</taxon>
        <taxon>Embryophyta</taxon>
        <taxon>Tracheophyta</taxon>
        <taxon>Spermatophyta</taxon>
        <taxon>Magnoliopsida</taxon>
        <taxon>Ranunculales</taxon>
        <taxon>Circaeasteraceae</taxon>
        <taxon>Kingdonia</taxon>
    </lineage>
</organism>
<evidence type="ECO:0000256" key="7">
    <source>
        <dbReference type="ARBA" id="ARBA00023295"/>
    </source>
</evidence>
<evidence type="ECO:0000256" key="1">
    <source>
        <dbReference type="ARBA" id="ARBA00000966"/>
    </source>
</evidence>
<gene>
    <name evidence="11" type="ORF">GIB67_007192</name>
</gene>
<dbReference type="Pfam" id="PF00759">
    <property type="entry name" value="Glyco_hydro_9"/>
    <property type="match status" value="1"/>
</dbReference>
<evidence type="ECO:0000259" key="10">
    <source>
        <dbReference type="Pfam" id="PF00759"/>
    </source>
</evidence>
<feature type="transmembrane region" description="Helical" evidence="9">
    <location>
        <begin position="7"/>
        <end position="25"/>
    </location>
</feature>
<dbReference type="InterPro" id="IPR012341">
    <property type="entry name" value="6hp_glycosidase-like_sf"/>
</dbReference>
<evidence type="ECO:0000256" key="8">
    <source>
        <dbReference type="ARBA" id="ARBA00023326"/>
    </source>
</evidence>
<name>A0A7J7NDH7_9MAGN</name>
<keyword evidence="7" id="KW-0326">Glycosidase</keyword>
<evidence type="ECO:0000256" key="5">
    <source>
        <dbReference type="ARBA" id="ARBA00023001"/>
    </source>
</evidence>
<dbReference type="EC" id="3.2.1.4" evidence="3"/>
<accession>A0A7J7NDH7</accession>
<keyword evidence="5" id="KW-0136">Cellulose degradation</keyword>
<keyword evidence="12" id="KW-1185">Reference proteome</keyword>
<keyword evidence="6" id="KW-0119">Carbohydrate metabolism</keyword>
<evidence type="ECO:0000256" key="3">
    <source>
        <dbReference type="ARBA" id="ARBA00012601"/>
    </source>
</evidence>
<dbReference type="Proteomes" id="UP000541444">
    <property type="component" value="Unassembled WGS sequence"/>
</dbReference>
<dbReference type="FunFam" id="1.50.10.10:FF:000020">
    <property type="entry name" value="Endoglucanase"/>
    <property type="match status" value="1"/>
</dbReference>
<sequence length="512" mass="57292">MGQLSSGALIGLILSVILVIIFIWGNQDDDEHVNDNPQNYLEAFQVAMEFFQVQKAGKLVNNTISWRGDSALKDGGQDGLDLSKGMYDGGDHIKSSLPMAFTATMLSWAILEYGDHMSLVKQLEPARDAIKWITDYLINAHPSPNVLYIQVGNPEVDHNCWEKPETMDENRPLFYINETNPGSDAAGEASAALASASIVFKKIDPKYSKKLLTHAQQLHTFAMTYTGSYTTSFPKMQNSFNSSGFRDEILWSSIWLYHATHNKTYLSYLQKVRDDQNYEGLAGMSLLGWDDKSSGAQLLMSRLSFFETGPMKTSEQLVLDYKCYTDIYFCKILPDAPFHSSELSKSGLLWGDDTNPLQYPVAQAFLILLYSDYMLTSNTEKINCKYEHSYTAADFRKFAIQQVNNVLGQNAKRMSYLVGYGKKYPQFVHHRGASIPADENPSCKEGFDWLNSTKPNPNIASGALVGGPNIDGEFSDERRNRKQLEPTTYNSALLVAVLSALISTSTVNQTFI</sequence>
<evidence type="ECO:0000256" key="6">
    <source>
        <dbReference type="ARBA" id="ARBA00023277"/>
    </source>
</evidence>
<dbReference type="InterPro" id="IPR001701">
    <property type="entry name" value="Glyco_hydro_9"/>
</dbReference>
<protein>
    <recommendedName>
        <fullName evidence="3">cellulase</fullName>
        <ecNumber evidence="3">3.2.1.4</ecNumber>
    </recommendedName>
</protein>
<dbReference type="PANTHER" id="PTHR22298">
    <property type="entry name" value="ENDO-1,4-BETA-GLUCANASE"/>
    <property type="match status" value="1"/>
</dbReference>
<dbReference type="GO" id="GO:0030245">
    <property type="term" value="P:cellulose catabolic process"/>
    <property type="evidence" value="ECO:0007669"/>
    <property type="project" value="UniProtKB-KW"/>
</dbReference>
<keyword evidence="4" id="KW-0378">Hydrolase</keyword>
<comment type="catalytic activity">
    <reaction evidence="1">
        <text>Endohydrolysis of (1-&gt;4)-beta-D-glucosidic linkages in cellulose, lichenin and cereal beta-D-glucans.</text>
        <dbReference type="EC" id="3.2.1.4"/>
    </reaction>
</comment>
<dbReference type="GO" id="GO:0008810">
    <property type="term" value="F:cellulase activity"/>
    <property type="evidence" value="ECO:0007669"/>
    <property type="project" value="UniProtKB-EC"/>
</dbReference>
<evidence type="ECO:0000256" key="4">
    <source>
        <dbReference type="ARBA" id="ARBA00022801"/>
    </source>
</evidence>
<evidence type="ECO:0000313" key="12">
    <source>
        <dbReference type="Proteomes" id="UP000541444"/>
    </source>
</evidence>
<keyword evidence="9" id="KW-0472">Membrane</keyword>
<evidence type="ECO:0000256" key="9">
    <source>
        <dbReference type="SAM" id="Phobius"/>
    </source>
</evidence>
<dbReference type="Gene3D" id="1.50.10.10">
    <property type="match status" value="1"/>
</dbReference>
<dbReference type="AlphaFoldDB" id="A0A7J7NDH7"/>
<evidence type="ECO:0000256" key="2">
    <source>
        <dbReference type="ARBA" id="ARBA00007072"/>
    </source>
</evidence>
<feature type="domain" description="Glycoside hydrolase family 9" evidence="10">
    <location>
        <begin position="40"/>
        <end position="498"/>
    </location>
</feature>
<dbReference type="InterPro" id="IPR008928">
    <property type="entry name" value="6-hairpin_glycosidase_sf"/>
</dbReference>
<comment type="similarity">
    <text evidence="2">Belongs to the glycosyl hydrolase 9 (cellulase E) family.</text>
</comment>
<evidence type="ECO:0000313" key="11">
    <source>
        <dbReference type="EMBL" id="KAF6165207.1"/>
    </source>
</evidence>
<dbReference type="EMBL" id="JACGCM010000858">
    <property type="protein sequence ID" value="KAF6165207.1"/>
    <property type="molecule type" value="Genomic_DNA"/>
</dbReference>
<keyword evidence="9" id="KW-1133">Transmembrane helix</keyword>
<proteinExistence type="inferred from homology"/>
<keyword evidence="8" id="KW-0624">Polysaccharide degradation</keyword>
<keyword evidence="9" id="KW-0812">Transmembrane</keyword>
<comment type="caution">
    <text evidence="11">The sequence shown here is derived from an EMBL/GenBank/DDBJ whole genome shotgun (WGS) entry which is preliminary data.</text>
</comment>
<dbReference type="OrthoDB" id="10257085at2759"/>
<dbReference type="SUPFAM" id="SSF48208">
    <property type="entry name" value="Six-hairpin glycosidases"/>
    <property type="match status" value="1"/>
</dbReference>
<reference evidence="11 12" key="1">
    <citation type="journal article" date="2020" name="IScience">
        <title>Genome Sequencing of the Endangered Kingdonia uniflora (Circaeasteraceae, Ranunculales) Reveals Potential Mechanisms of Evolutionary Specialization.</title>
        <authorList>
            <person name="Sun Y."/>
            <person name="Deng T."/>
            <person name="Zhang A."/>
            <person name="Moore M.J."/>
            <person name="Landis J.B."/>
            <person name="Lin N."/>
            <person name="Zhang H."/>
            <person name="Zhang X."/>
            <person name="Huang J."/>
            <person name="Zhang X."/>
            <person name="Sun H."/>
            <person name="Wang H."/>
        </authorList>
    </citation>
    <scope>NUCLEOTIDE SEQUENCE [LARGE SCALE GENOMIC DNA]</scope>
    <source>
        <strain evidence="11">TB1705</strain>
        <tissue evidence="11">Leaf</tissue>
    </source>
</reference>